<accession>A0ABP4WK22</accession>
<proteinExistence type="predicted"/>
<name>A0ABP4WK22_9MICO</name>
<organism evidence="1 2">
    <name type="scientific">Agromyces humatus</name>
    <dbReference type="NCBI Taxonomy" id="279573"/>
    <lineage>
        <taxon>Bacteria</taxon>
        <taxon>Bacillati</taxon>
        <taxon>Actinomycetota</taxon>
        <taxon>Actinomycetes</taxon>
        <taxon>Micrococcales</taxon>
        <taxon>Microbacteriaceae</taxon>
        <taxon>Agromyces</taxon>
    </lineage>
</organism>
<dbReference type="EMBL" id="BAAANH010000002">
    <property type="protein sequence ID" value="GAA1756460.1"/>
    <property type="molecule type" value="Genomic_DNA"/>
</dbReference>
<dbReference type="RefSeq" id="WP_232497461.1">
    <property type="nucleotide sequence ID" value="NZ_JAJQPD010000002.1"/>
</dbReference>
<reference evidence="2" key="1">
    <citation type="journal article" date="2019" name="Int. J. Syst. Evol. Microbiol.">
        <title>The Global Catalogue of Microorganisms (GCM) 10K type strain sequencing project: providing services to taxonomists for standard genome sequencing and annotation.</title>
        <authorList>
            <consortium name="The Broad Institute Genomics Platform"/>
            <consortium name="The Broad Institute Genome Sequencing Center for Infectious Disease"/>
            <person name="Wu L."/>
            <person name="Ma J."/>
        </authorList>
    </citation>
    <scope>NUCLEOTIDE SEQUENCE [LARGE SCALE GENOMIC DNA]</scope>
    <source>
        <strain evidence="2">JCM 14319</strain>
    </source>
</reference>
<dbReference type="Proteomes" id="UP001500506">
    <property type="component" value="Unassembled WGS sequence"/>
</dbReference>
<evidence type="ECO:0000313" key="1">
    <source>
        <dbReference type="EMBL" id="GAA1756460.1"/>
    </source>
</evidence>
<evidence type="ECO:0000313" key="2">
    <source>
        <dbReference type="Proteomes" id="UP001500506"/>
    </source>
</evidence>
<protein>
    <submittedName>
        <fullName evidence="1">DUF6345 domain-containing protein</fullName>
    </submittedName>
</protein>
<dbReference type="Pfam" id="PF19872">
    <property type="entry name" value="DUF6345"/>
    <property type="match status" value="1"/>
</dbReference>
<sequence length="224" mass="25056">MGIEWVNDYHSAAGNLSNNDDNARGLYNRLHGVRQFEYGDDLAWDRDFEQSGVGSPPAGTDQLYADDVDIVFFSGHGSRASLAFGNKSFDDGLARNTEMRLGDGDLEWIVFDGCQALAWDNGAIWNRWGWPVFSGLHFILGFSTNCYDRKDRGEKLADRLNAGWTVRDAWIRACVESEGADVKWAYLRANGDGADTFSDHWWGKGSVSNDPRPATQFFYLDGTC</sequence>
<keyword evidence="2" id="KW-1185">Reference proteome</keyword>
<comment type="caution">
    <text evidence="1">The sequence shown here is derived from an EMBL/GenBank/DDBJ whole genome shotgun (WGS) entry which is preliminary data.</text>
</comment>
<dbReference type="InterPro" id="IPR045926">
    <property type="entry name" value="DUF6345"/>
</dbReference>
<gene>
    <name evidence="1" type="ORF">GCM10009747_13670</name>
</gene>